<evidence type="ECO:0000256" key="6">
    <source>
        <dbReference type="ARBA" id="ARBA00022448"/>
    </source>
</evidence>
<keyword evidence="6 17" id="KW-0813">Transport</keyword>
<dbReference type="GeneID" id="9742156"/>
<feature type="transmembrane region" description="Helical" evidence="17">
    <location>
        <begin position="222"/>
        <end position="239"/>
    </location>
</feature>
<evidence type="ECO:0000313" key="19">
    <source>
        <dbReference type="EMBL" id="ADL39025.1"/>
    </source>
</evidence>
<dbReference type="EC" id="7.1.1.2" evidence="4 17"/>
<dbReference type="CTD" id="4538"/>
<feature type="transmembrane region" description="Helical" evidence="17">
    <location>
        <begin position="36"/>
        <end position="63"/>
    </location>
</feature>
<evidence type="ECO:0000256" key="10">
    <source>
        <dbReference type="ARBA" id="ARBA00022982"/>
    </source>
</evidence>
<organism evidence="19">
    <name type="scientific">Chandlerella quiscali</name>
    <dbReference type="NCBI Taxonomy" id="871019"/>
    <lineage>
        <taxon>Eukaryota</taxon>
        <taxon>Metazoa</taxon>
        <taxon>Ecdysozoa</taxon>
        <taxon>Nematoda</taxon>
        <taxon>Chromadorea</taxon>
        <taxon>Rhabditida</taxon>
        <taxon>Spirurina</taxon>
        <taxon>Spiruromorpha</taxon>
        <taxon>Filarioidea</taxon>
        <taxon>Onchocercidae</taxon>
        <taxon>Chandlerella</taxon>
    </lineage>
</organism>
<dbReference type="RefSeq" id="YP_003875467.1">
    <property type="nucleotide sequence ID" value="NC_014486.1"/>
</dbReference>
<name>E1AK24_9BILA</name>
<feature type="transmembrane region" description="Helical" evidence="17">
    <location>
        <begin position="7"/>
        <end position="30"/>
    </location>
</feature>
<accession>E1AK24</accession>
<evidence type="ECO:0000256" key="16">
    <source>
        <dbReference type="ARBA" id="ARBA00049551"/>
    </source>
</evidence>
<reference evidence="19" key="1">
    <citation type="journal article" date="2012" name="BMC Genomics">
        <title>Comparing the mitochondrial genomes of Wolbachia-dependent and independent filarial nematode species.</title>
        <authorList>
            <person name="McNulty S.N."/>
            <person name="Mullin A.S."/>
            <person name="Vaughan J.A."/>
            <person name="Tkach V.V."/>
            <person name="Weil G.J."/>
            <person name="Fischer P.U."/>
        </authorList>
    </citation>
    <scope>NUCLEOTIDE SEQUENCE</scope>
</reference>
<evidence type="ECO:0000256" key="7">
    <source>
        <dbReference type="ARBA" id="ARBA00022660"/>
    </source>
</evidence>
<evidence type="ECO:0000256" key="2">
    <source>
        <dbReference type="ARBA" id="ARBA00004225"/>
    </source>
</evidence>
<feature type="transmembrane region" description="Helical" evidence="17">
    <location>
        <begin position="274"/>
        <end position="292"/>
    </location>
</feature>
<dbReference type="EMBL" id="HM773029">
    <property type="protein sequence ID" value="ADL39025.1"/>
    <property type="molecule type" value="Genomic_DNA"/>
</dbReference>
<protein>
    <recommendedName>
        <fullName evidence="5 17">NADH-ubiquinone oxidoreductase chain 4</fullName>
        <ecNumber evidence="4 17">7.1.1.2</ecNumber>
    </recommendedName>
</protein>
<keyword evidence="7 17" id="KW-0679">Respiratory chain</keyword>
<evidence type="ECO:0000256" key="11">
    <source>
        <dbReference type="ARBA" id="ARBA00022989"/>
    </source>
</evidence>
<evidence type="ECO:0000256" key="3">
    <source>
        <dbReference type="ARBA" id="ARBA00009025"/>
    </source>
</evidence>
<geneLocation type="mitochondrion" evidence="19"/>
<feature type="transmembrane region" description="Helical" evidence="17">
    <location>
        <begin position="192"/>
        <end position="210"/>
    </location>
</feature>
<evidence type="ECO:0000256" key="1">
    <source>
        <dbReference type="ARBA" id="ARBA00003257"/>
    </source>
</evidence>
<keyword evidence="8 17" id="KW-0812">Transmembrane</keyword>
<feature type="transmembrane region" description="Helical" evidence="17">
    <location>
        <begin position="159"/>
        <end position="180"/>
    </location>
</feature>
<comment type="function">
    <text evidence="17">Core subunit of the mitochondrial membrane respiratory chain NADH dehydrogenase (Complex I) which catalyzes electron transfer from NADH through the respiratory chain, using ubiquinone as an electron acceptor. Essential for the catalytic activity and assembly of complex I.</text>
</comment>
<feature type="transmembrane region" description="Helical" evidence="17">
    <location>
        <begin position="120"/>
        <end position="139"/>
    </location>
</feature>
<dbReference type="InterPro" id="IPR003918">
    <property type="entry name" value="NADH_UbQ_OxRdtase"/>
</dbReference>
<evidence type="ECO:0000256" key="17">
    <source>
        <dbReference type="RuleBase" id="RU003297"/>
    </source>
</evidence>
<evidence type="ECO:0000256" key="14">
    <source>
        <dbReference type="ARBA" id="ARBA00023128"/>
    </source>
</evidence>
<keyword evidence="13 17" id="KW-0830">Ubiquinone</keyword>
<dbReference type="GO" id="GO:0042773">
    <property type="term" value="P:ATP synthesis coupled electron transport"/>
    <property type="evidence" value="ECO:0007669"/>
    <property type="project" value="InterPro"/>
</dbReference>
<feature type="transmembrane region" description="Helical" evidence="17">
    <location>
        <begin position="349"/>
        <end position="378"/>
    </location>
</feature>
<sequence length="409" mass="48996">MYLFLFVVMICLFDYFFFFFFFWFFVLFGFLDCSWFGGFVFFDSLNFVFLSFMSVFVLGFIGLSESSGSLVFYSCLIVMFSVFFFYSGSFLLFYIFYELTMLPVLFCLLGFGRQVEKISACYYLIFYTLFFGMPYLFFYSRVFFFLNFVYYDFFMSYEYIFFLSLCFLVKFPVYFLHVWLPKVHVEAPTKTSMILAGIMLKLGGVGMYRICKSLNFSGLEFFYFFSLMSMIFCSFICMTQSDVKSLAAYSSICHMGFVLLSEISMVYYGKSMSLVMMLGHGYTSVLMFYFIGEFYHISNSRLLYYLRGYFSMSILFSLFFCLVMVSNFGFPFSISFFSEYLMLNWCSSIYYVMFFFVFIYYLVSFYYSIYVMVCFFIGLKVNYVFEVRSIFCLSLIFMIYNFFWFVFII</sequence>
<dbReference type="PANTHER" id="PTHR43507">
    <property type="entry name" value="NADH-UBIQUINONE OXIDOREDUCTASE CHAIN 4"/>
    <property type="match status" value="1"/>
</dbReference>
<dbReference type="GO" id="GO:0008137">
    <property type="term" value="F:NADH dehydrogenase (ubiquinone) activity"/>
    <property type="evidence" value="ECO:0007669"/>
    <property type="project" value="UniProtKB-UniRule"/>
</dbReference>
<feature type="transmembrane region" description="Helical" evidence="17">
    <location>
        <begin position="92"/>
        <end position="111"/>
    </location>
</feature>
<keyword evidence="10 17" id="KW-0249">Electron transport</keyword>
<keyword evidence="12 17" id="KW-0520">NAD</keyword>
<feature type="domain" description="NADH:quinone oxidoreductase/Mrp antiporter transmembrane" evidence="18">
    <location>
        <begin position="87"/>
        <end position="357"/>
    </location>
</feature>
<comment type="catalytic activity">
    <reaction evidence="16 17">
        <text>a ubiquinone + NADH + 5 H(+)(in) = a ubiquinol + NAD(+) + 4 H(+)(out)</text>
        <dbReference type="Rhea" id="RHEA:29091"/>
        <dbReference type="Rhea" id="RHEA-COMP:9565"/>
        <dbReference type="Rhea" id="RHEA-COMP:9566"/>
        <dbReference type="ChEBI" id="CHEBI:15378"/>
        <dbReference type="ChEBI" id="CHEBI:16389"/>
        <dbReference type="ChEBI" id="CHEBI:17976"/>
        <dbReference type="ChEBI" id="CHEBI:57540"/>
        <dbReference type="ChEBI" id="CHEBI:57945"/>
        <dbReference type="EC" id="7.1.1.2"/>
    </reaction>
</comment>
<evidence type="ECO:0000256" key="8">
    <source>
        <dbReference type="ARBA" id="ARBA00022692"/>
    </source>
</evidence>
<dbReference type="GO" id="GO:0003954">
    <property type="term" value="F:NADH dehydrogenase activity"/>
    <property type="evidence" value="ECO:0007669"/>
    <property type="project" value="TreeGrafter"/>
</dbReference>
<dbReference type="GO" id="GO:0015990">
    <property type="term" value="P:electron transport coupled proton transport"/>
    <property type="evidence" value="ECO:0007669"/>
    <property type="project" value="TreeGrafter"/>
</dbReference>
<dbReference type="AlphaFoldDB" id="E1AK24"/>
<dbReference type="GO" id="GO:0048039">
    <property type="term" value="F:ubiquinone binding"/>
    <property type="evidence" value="ECO:0007669"/>
    <property type="project" value="TreeGrafter"/>
</dbReference>
<keyword evidence="9" id="KW-1278">Translocase</keyword>
<feature type="transmembrane region" description="Helical" evidence="17">
    <location>
        <begin position="304"/>
        <end position="329"/>
    </location>
</feature>
<feature type="transmembrane region" description="Helical" evidence="17">
    <location>
        <begin position="246"/>
        <end position="268"/>
    </location>
</feature>
<keyword evidence="11 17" id="KW-1133">Transmembrane helix</keyword>
<evidence type="ECO:0000256" key="9">
    <source>
        <dbReference type="ARBA" id="ARBA00022967"/>
    </source>
</evidence>
<evidence type="ECO:0000259" key="18">
    <source>
        <dbReference type="Pfam" id="PF00361"/>
    </source>
</evidence>
<dbReference type="Pfam" id="PF00361">
    <property type="entry name" value="Proton_antipo_M"/>
    <property type="match status" value="1"/>
</dbReference>
<dbReference type="PANTHER" id="PTHR43507:SF20">
    <property type="entry name" value="NADH-UBIQUINONE OXIDOREDUCTASE CHAIN 4"/>
    <property type="match status" value="1"/>
</dbReference>
<evidence type="ECO:0000256" key="5">
    <source>
        <dbReference type="ARBA" id="ARBA00021006"/>
    </source>
</evidence>
<evidence type="ECO:0000256" key="13">
    <source>
        <dbReference type="ARBA" id="ARBA00023075"/>
    </source>
</evidence>
<keyword evidence="14 17" id="KW-0496">Mitochondrion</keyword>
<evidence type="ECO:0000256" key="4">
    <source>
        <dbReference type="ARBA" id="ARBA00012944"/>
    </source>
</evidence>
<evidence type="ECO:0000256" key="15">
    <source>
        <dbReference type="ARBA" id="ARBA00023136"/>
    </source>
</evidence>
<dbReference type="GO" id="GO:0031966">
    <property type="term" value="C:mitochondrial membrane"/>
    <property type="evidence" value="ECO:0007669"/>
    <property type="project" value="UniProtKB-SubCell"/>
</dbReference>
<proteinExistence type="inferred from homology"/>
<feature type="transmembrane region" description="Helical" evidence="17">
    <location>
        <begin position="390"/>
        <end position="408"/>
    </location>
</feature>
<feature type="transmembrane region" description="Helical" evidence="17">
    <location>
        <begin position="70"/>
        <end position="86"/>
    </location>
</feature>
<dbReference type="PRINTS" id="PR01437">
    <property type="entry name" value="NUOXDRDTASE4"/>
</dbReference>
<comment type="subcellular location">
    <subcellularLocation>
        <location evidence="2 17">Mitochondrion membrane</location>
        <topology evidence="2 17">Multi-pass membrane protein</topology>
    </subcellularLocation>
</comment>
<evidence type="ECO:0000256" key="12">
    <source>
        <dbReference type="ARBA" id="ARBA00023027"/>
    </source>
</evidence>
<comment type="similarity">
    <text evidence="3 17">Belongs to the complex I subunit 4 family.</text>
</comment>
<keyword evidence="15 17" id="KW-0472">Membrane</keyword>
<dbReference type="InterPro" id="IPR001750">
    <property type="entry name" value="ND/Mrp_TM"/>
</dbReference>
<comment type="function">
    <text evidence="1">Core subunit of the mitochondrial membrane respiratory chain NADH dehydrogenase (Complex I) that is believed to belong to the minimal assembly required for catalysis. Complex I functions in the transfer of electrons from NADH to the respiratory chain. The immediate electron acceptor for the enzyme is believed to be ubiquinone.</text>
</comment>